<gene>
    <name evidence="1" type="ORF">XF8B_58140</name>
</gene>
<protein>
    <submittedName>
        <fullName evidence="1">Uncharacterized protein</fullName>
    </submittedName>
</protein>
<dbReference type="EMBL" id="AP023097">
    <property type="protein sequence ID" value="BCE75703.1"/>
    <property type="molecule type" value="Genomic_DNA"/>
</dbReference>
<accession>A0A810BJB5</accession>
<reference evidence="1" key="1">
    <citation type="submission" date="2020-05" db="EMBL/GenBank/DDBJ databases">
        <title>Complete genome sequence of Bradyrhizobium diazoefficiens XF8 isolated from soybean nodule.</title>
        <authorList>
            <person name="Noda R."/>
            <person name="Kakizaki K."/>
            <person name="Minamisawa K."/>
        </authorList>
    </citation>
    <scope>NUCLEOTIDE SEQUENCE</scope>
    <source>
        <strain evidence="1">XF8</strain>
    </source>
</reference>
<proteinExistence type="predicted"/>
<evidence type="ECO:0000313" key="1">
    <source>
        <dbReference type="EMBL" id="BCE75703.1"/>
    </source>
</evidence>
<sequence length="152" mass="16685">MKANAPPAFREIVDSMEASQACGGRMILAPNNKPAGAVARPAGLTYFAEGNAARVLIARQPGNGHDAIALRKNPIISSKRCWLTQFNELPWFSIKEEQLLSLSRFRLVATCQLAHRGCHLDLFVPDLYDLPEIGWCESIKQLIASLKQGGVE</sequence>
<organism evidence="1">
    <name type="scientific">Bradyrhizobium diazoefficiens</name>
    <dbReference type="NCBI Taxonomy" id="1355477"/>
    <lineage>
        <taxon>Bacteria</taxon>
        <taxon>Pseudomonadati</taxon>
        <taxon>Pseudomonadota</taxon>
        <taxon>Alphaproteobacteria</taxon>
        <taxon>Hyphomicrobiales</taxon>
        <taxon>Nitrobacteraceae</taxon>
        <taxon>Bradyrhizobium</taxon>
    </lineage>
</organism>
<dbReference type="AlphaFoldDB" id="A0A810BJB5"/>
<name>A0A810BJB5_9BRAD</name>